<comment type="similarity">
    <text evidence="1">Belongs to the NodU/CmcH family.</text>
</comment>
<sequence length="654" mass="71536">MSKKRSISLGIHVGHDSACAVAIDGCIVSALQQERVTRRKHDGQASLSERLPIREVLNAAGVTIDDVDRIVSSHQSASLGGIGFGKDLVSPGFDAFAADDSRHMAISHHLAHAYSVIPYLEGNDYAILVCDLAGSTTHDGDDYAVPFLELLASLGRSGAIQPVRTECLSIYKWQHGRHLLVEREFVMAHNEPDCFVFSPASLYDNAAQWVFQKPNCYGQLMALASFGVPSDCLSVEDICRVSDERVDWLNGWQSKVCWPPSDFDASAAFAAVVQRTTEEVVLAHARRAKRLTGASRLALAGGLFLNINCNSRLAESGLYEHVAVPSAPGDAGIAVGCAMYGQASLGFDLRAARTLTDRLGPRYSRSIVYRASAAFAPFVDAEPCSTSRVARALQSGCIVARWSGRSEFGPRALGGRSLLASPLFGKNKDRLNAIKGRQHWRPVAPIVLTERFSEYFDGPSPSPFMTFLHRVKPALQSVLPVLWHPDHSTRAQTLDLSTDPDLRELLLEFEELSGYAVLANTSLNGPDGPIVETPEEALRFFIENADIDALVLEDLFITRAPKWAEAKWAPTEIRLGLGTAVGRVVGHNGQEFRLYRASTSIGISEECFYLLTNHAINFIDAKTLVEHARKIASSLADELYALASAGWLEWRHRN</sequence>
<dbReference type="EMBL" id="CP013729">
    <property type="protein sequence ID" value="ALV07414.1"/>
    <property type="molecule type" value="Genomic_DNA"/>
</dbReference>
<dbReference type="PANTHER" id="PTHR34847:SF1">
    <property type="entry name" value="NODULATION PROTEIN U"/>
    <property type="match status" value="1"/>
</dbReference>
<dbReference type="Proteomes" id="UP000060699">
    <property type="component" value="Chromosome"/>
</dbReference>
<dbReference type="InterPro" id="IPR043129">
    <property type="entry name" value="ATPase_NBD"/>
</dbReference>
<evidence type="ECO:0000313" key="3">
    <source>
        <dbReference type="Proteomes" id="UP000060699"/>
    </source>
</evidence>
<accession>A0A0U3D1C7</accession>
<keyword evidence="3" id="KW-1185">Reference proteome</keyword>
<gene>
    <name evidence="2" type="ORF">RD2015_2952</name>
</gene>
<protein>
    <submittedName>
        <fullName evidence="2">Carbamoyltransferase</fullName>
    </submittedName>
</protein>
<dbReference type="OrthoDB" id="9780777at2"/>
<dbReference type="InterPro" id="IPR031730">
    <property type="entry name" value="Carbam_trans_C"/>
</dbReference>
<dbReference type="CDD" id="cd24033">
    <property type="entry name" value="ASKHA_NBD_NodU_CmcH-like_N"/>
    <property type="match status" value="1"/>
</dbReference>
<dbReference type="Gene3D" id="3.90.870.20">
    <property type="entry name" value="Carbamoyltransferase, C-terminal domain"/>
    <property type="match status" value="1"/>
</dbReference>
<proteinExistence type="inferred from homology"/>
<dbReference type="RefSeq" id="WP_083525662.1">
    <property type="nucleotide sequence ID" value="NZ_CP013729.1"/>
</dbReference>
<organism evidence="2 3">
    <name type="scientific">Roseateles depolymerans</name>
    <dbReference type="NCBI Taxonomy" id="76731"/>
    <lineage>
        <taxon>Bacteria</taxon>
        <taxon>Pseudomonadati</taxon>
        <taxon>Pseudomonadota</taxon>
        <taxon>Betaproteobacteria</taxon>
        <taxon>Burkholderiales</taxon>
        <taxon>Sphaerotilaceae</taxon>
        <taxon>Roseateles</taxon>
    </lineage>
</organism>
<dbReference type="SUPFAM" id="SSF53067">
    <property type="entry name" value="Actin-like ATPase domain"/>
    <property type="match status" value="1"/>
</dbReference>
<dbReference type="InterPro" id="IPR051338">
    <property type="entry name" value="NodU/CmcH_Carbamoyltrnsfr"/>
</dbReference>
<dbReference type="GO" id="GO:0016740">
    <property type="term" value="F:transferase activity"/>
    <property type="evidence" value="ECO:0007669"/>
    <property type="project" value="UniProtKB-KW"/>
</dbReference>
<dbReference type="InterPro" id="IPR038152">
    <property type="entry name" value="Carbam_trans_C_sf"/>
</dbReference>
<dbReference type="STRING" id="76731.RD2015_2952"/>
<dbReference type="Gene3D" id="3.30.420.40">
    <property type="match status" value="2"/>
</dbReference>
<name>A0A0U3D1C7_9BURK</name>
<evidence type="ECO:0000256" key="1">
    <source>
        <dbReference type="ARBA" id="ARBA00006129"/>
    </source>
</evidence>
<evidence type="ECO:0000313" key="2">
    <source>
        <dbReference type="EMBL" id="ALV07414.1"/>
    </source>
</evidence>
<dbReference type="KEGG" id="rdp:RD2015_2952"/>
<dbReference type="Pfam" id="PF02543">
    <property type="entry name" value="Carbam_trans_N"/>
    <property type="match status" value="2"/>
</dbReference>
<dbReference type="Pfam" id="PF16861">
    <property type="entry name" value="Carbam_trans_C"/>
    <property type="match status" value="1"/>
</dbReference>
<dbReference type="AlphaFoldDB" id="A0A0U3D1C7"/>
<dbReference type="InterPro" id="IPR003696">
    <property type="entry name" value="Carbtransf_dom"/>
</dbReference>
<dbReference type="PANTHER" id="PTHR34847">
    <property type="entry name" value="NODULATION PROTEIN U"/>
    <property type="match status" value="1"/>
</dbReference>
<reference evidence="2 3" key="1">
    <citation type="submission" date="2015-12" db="EMBL/GenBank/DDBJ databases">
        <title>Complete genome of Roseateles depolymerans KCTC 42856.</title>
        <authorList>
            <person name="Kim K.M."/>
        </authorList>
    </citation>
    <scope>NUCLEOTIDE SEQUENCE [LARGE SCALE GENOMIC DNA]</scope>
    <source>
        <strain evidence="2 3">KCTC 42856</strain>
    </source>
</reference>
<keyword evidence="2" id="KW-0808">Transferase</keyword>